<dbReference type="InterPro" id="IPR036969">
    <property type="entry name" value="Citrate_synthase_sf"/>
</dbReference>
<keyword evidence="6" id="KW-1185">Reference proteome</keyword>
<dbReference type="InterPro" id="IPR016142">
    <property type="entry name" value="Citrate_synth-like_lrg_a-sub"/>
</dbReference>
<protein>
    <recommendedName>
        <fullName evidence="3">citrate synthase (unknown stereospecificity)</fullName>
        <ecNumber evidence="3">2.3.3.16</ecNumber>
    </recommendedName>
</protein>
<evidence type="ECO:0000313" key="6">
    <source>
        <dbReference type="Proteomes" id="UP000322530"/>
    </source>
</evidence>
<evidence type="ECO:0000256" key="1">
    <source>
        <dbReference type="ARBA" id="ARBA00005163"/>
    </source>
</evidence>
<dbReference type="PANTHER" id="PTHR11739:SF4">
    <property type="entry name" value="CITRATE SYNTHASE, PEROXISOMAL"/>
    <property type="match status" value="1"/>
</dbReference>
<keyword evidence="5" id="KW-0456">Lyase</keyword>
<keyword evidence="4" id="KW-0808">Transferase</keyword>
<dbReference type="Proteomes" id="UP000322530">
    <property type="component" value="Unassembled WGS sequence"/>
</dbReference>
<comment type="caution">
    <text evidence="5">The sequence shown here is derived from an EMBL/GenBank/DDBJ whole genome shotgun (WGS) entry which is preliminary data.</text>
</comment>
<dbReference type="Gene3D" id="1.10.580.10">
    <property type="entry name" value="Citrate Synthase, domain 1"/>
    <property type="match status" value="1"/>
</dbReference>
<dbReference type="Gene3D" id="1.10.230.10">
    <property type="entry name" value="Cytochrome P450-Terp, domain 2"/>
    <property type="match status" value="1"/>
</dbReference>
<dbReference type="GO" id="GO:0036440">
    <property type="term" value="F:citrate synthase activity"/>
    <property type="evidence" value="ECO:0007669"/>
    <property type="project" value="UniProtKB-EC"/>
</dbReference>
<dbReference type="EMBL" id="BIXY01000172">
    <property type="protein sequence ID" value="GCF11915.1"/>
    <property type="molecule type" value="Genomic_DNA"/>
</dbReference>
<dbReference type="GO" id="GO:0005975">
    <property type="term" value="P:carbohydrate metabolic process"/>
    <property type="evidence" value="ECO:0007669"/>
    <property type="project" value="TreeGrafter"/>
</dbReference>
<dbReference type="InterPro" id="IPR016143">
    <property type="entry name" value="Citrate_synth-like_sm_a-sub"/>
</dbReference>
<dbReference type="SUPFAM" id="SSF48256">
    <property type="entry name" value="Citrate synthase"/>
    <property type="match status" value="1"/>
</dbReference>
<accession>A0A5A5TKU5</accession>
<dbReference type="PANTHER" id="PTHR11739">
    <property type="entry name" value="CITRATE SYNTHASE"/>
    <property type="match status" value="1"/>
</dbReference>
<comment type="pathway">
    <text evidence="1">Carbohydrate metabolism; tricarboxylic acid cycle.</text>
</comment>
<evidence type="ECO:0000313" key="5">
    <source>
        <dbReference type="EMBL" id="GCF11915.1"/>
    </source>
</evidence>
<dbReference type="GO" id="GO:0005829">
    <property type="term" value="C:cytosol"/>
    <property type="evidence" value="ECO:0007669"/>
    <property type="project" value="TreeGrafter"/>
</dbReference>
<evidence type="ECO:0000256" key="2">
    <source>
        <dbReference type="ARBA" id="ARBA00010566"/>
    </source>
</evidence>
<dbReference type="InterPro" id="IPR002020">
    <property type="entry name" value="Citrate_synthase"/>
</dbReference>
<evidence type="ECO:0000256" key="4">
    <source>
        <dbReference type="ARBA" id="ARBA00022679"/>
    </source>
</evidence>
<proteinExistence type="inferred from homology"/>
<dbReference type="Pfam" id="PF00285">
    <property type="entry name" value="Citrate_synt"/>
    <property type="match status" value="1"/>
</dbReference>
<gene>
    <name evidence="5" type="ORF">KDI_54790</name>
</gene>
<sequence>MEKLEPWHSSITEVHQDDLWTHGVNQSEIIREFSYEEMVFFLLKGKRPTPTQRNLLRAVIVSHISHGITGQSTMAVIQAADCRSDFLHAAIGEFSVGAGIYHQGGLRAAMLELQNFAVMAPSVRATCITERLGAREKIIGFGHRFHSRDPRARILLEIAEEEGFTGPYLIAAKEVKTILRDKKGIFMNIEAAGGAILLDLGFDPAIAHLIIITGRSPMYAAAYLERLAQERVPFQKLAVADVLEK</sequence>
<dbReference type="GO" id="GO:0016829">
    <property type="term" value="F:lyase activity"/>
    <property type="evidence" value="ECO:0007669"/>
    <property type="project" value="UniProtKB-KW"/>
</dbReference>
<organism evidence="5 6">
    <name type="scientific">Dictyobacter arantiisoli</name>
    <dbReference type="NCBI Taxonomy" id="2014874"/>
    <lineage>
        <taxon>Bacteria</taxon>
        <taxon>Bacillati</taxon>
        <taxon>Chloroflexota</taxon>
        <taxon>Ktedonobacteria</taxon>
        <taxon>Ktedonobacterales</taxon>
        <taxon>Dictyobacteraceae</taxon>
        <taxon>Dictyobacter</taxon>
    </lineage>
</organism>
<evidence type="ECO:0000256" key="3">
    <source>
        <dbReference type="ARBA" id="ARBA00012972"/>
    </source>
</evidence>
<dbReference type="UniPathway" id="UPA00223"/>
<dbReference type="EC" id="2.3.3.16" evidence="3"/>
<dbReference type="RefSeq" id="WP_149404707.1">
    <property type="nucleotide sequence ID" value="NZ_BIXY01000172.1"/>
</dbReference>
<dbReference type="GO" id="GO:0006099">
    <property type="term" value="P:tricarboxylic acid cycle"/>
    <property type="evidence" value="ECO:0007669"/>
    <property type="project" value="UniProtKB-UniPathway"/>
</dbReference>
<comment type="similarity">
    <text evidence="2">Belongs to the citrate synthase family.</text>
</comment>
<name>A0A5A5TKU5_9CHLR</name>
<dbReference type="AlphaFoldDB" id="A0A5A5TKU5"/>
<dbReference type="OrthoDB" id="9800864at2"/>
<reference evidence="5 6" key="1">
    <citation type="submission" date="2019-01" db="EMBL/GenBank/DDBJ databases">
        <title>Draft genome sequence of Dictyobacter sp. Uno17.</title>
        <authorList>
            <person name="Wang C.M."/>
            <person name="Zheng Y."/>
            <person name="Sakai Y."/>
            <person name="Abe K."/>
            <person name="Yokota A."/>
            <person name="Yabe S."/>
        </authorList>
    </citation>
    <scope>NUCLEOTIDE SEQUENCE [LARGE SCALE GENOMIC DNA]</scope>
    <source>
        <strain evidence="5 6">Uno17</strain>
    </source>
</reference>